<evidence type="ECO:0000259" key="1">
    <source>
        <dbReference type="Pfam" id="PF18029"/>
    </source>
</evidence>
<name>A0ABV2X252_9NOCA</name>
<comment type="caution">
    <text evidence="2">The sequence shown here is derived from an EMBL/GenBank/DDBJ whole genome shotgun (WGS) entry which is preliminary data.</text>
</comment>
<dbReference type="InterPro" id="IPR041581">
    <property type="entry name" value="Glyoxalase_6"/>
</dbReference>
<proteinExistence type="predicted"/>
<keyword evidence="3" id="KW-1185">Reference proteome</keyword>
<protein>
    <submittedName>
        <fullName evidence="2">VOC family protein</fullName>
    </submittedName>
</protein>
<evidence type="ECO:0000313" key="3">
    <source>
        <dbReference type="Proteomes" id="UP001550628"/>
    </source>
</evidence>
<dbReference type="EMBL" id="JBEYBF010000058">
    <property type="protein sequence ID" value="MEU1957234.1"/>
    <property type="molecule type" value="Genomic_DNA"/>
</dbReference>
<dbReference type="Pfam" id="PF18029">
    <property type="entry name" value="Glyoxalase_6"/>
    <property type="match status" value="1"/>
</dbReference>
<dbReference type="Gene3D" id="3.10.180.10">
    <property type="entry name" value="2,3-Dihydroxybiphenyl 1,2-Dioxygenase, domain 1"/>
    <property type="match status" value="1"/>
</dbReference>
<evidence type="ECO:0000313" key="2">
    <source>
        <dbReference type="EMBL" id="MEU1957234.1"/>
    </source>
</evidence>
<dbReference type="CDD" id="cd06587">
    <property type="entry name" value="VOC"/>
    <property type="match status" value="1"/>
</dbReference>
<dbReference type="Proteomes" id="UP001550628">
    <property type="component" value="Unassembled WGS sequence"/>
</dbReference>
<sequence length="121" mass="13515">MDVRLTSLIIDAADPERESTFWHRLLGGSITKTPTHHFLQIDRFPTVVIQLAPDHRPPHWPDGVSQQMHFDLATDDLGAADRRVLDAGGRRLRPTDAVVDTRQGSRVYASPAGHPFCLRAT</sequence>
<accession>A0ABV2X252</accession>
<dbReference type="PANTHER" id="PTHR35908:SF1">
    <property type="entry name" value="CONSERVED PROTEIN"/>
    <property type="match status" value="1"/>
</dbReference>
<dbReference type="RefSeq" id="WP_356958953.1">
    <property type="nucleotide sequence ID" value="NZ_JBEYBD010000021.1"/>
</dbReference>
<gene>
    <name evidence="2" type="ORF">ABZ510_35945</name>
</gene>
<dbReference type="PANTHER" id="PTHR35908">
    <property type="entry name" value="HYPOTHETICAL FUSION PROTEIN"/>
    <property type="match status" value="1"/>
</dbReference>
<feature type="domain" description="Glyoxalase-like" evidence="1">
    <location>
        <begin position="8"/>
        <end position="118"/>
    </location>
</feature>
<dbReference type="InterPro" id="IPR029068">
    <property type="entry name" value="Glyas_Bleomycin-R_OHBP_Dase"/>
</dbReference>
<reference evidence="2 3" key="1">
    <citation type="submission" date="2024-06" db="EMBL/GenBank/DDBJ databases">
        <title>The Natural Products Discovery Center: Release of the First 8490 Sequenced Strains for Exploring Actinobacteria Biosynthetic Diversity.</title>
        <authorList>
            <person name="Kalkreuter E."/>
            <person name="Kautsar S.A."/>
            <person name="Yang D."/>
            <person name="Bader C.D."/>
            <person name="Teijaro C.N."/>
            <person name="Fluegel L."/>
            <person name="Davis C.M."/>
            <person name="Simpson J.R."/>
            <person name="Lauterbach L."/>
            <person name="Steele A.D."/>
            <person name="Gui C."/>
            <person name="Meng S."/>
            <person name="Li G."/>
            <person name="Viehrig K."/>
            <person name="Ye F."/>
            <person name="Su P."/>
            <person name="Kiefer A.F."/>
            <person name="Nichols A."/>
            <person name="Cepeda A.J."/>
            <person name="Yan W."/>
            <person name="Fan B."/>
            <person name="Jiang Y."/>
            <person name="Adhikari A."/>
            <person name="Zheng C.-J."/>
            <person name="Schuster L."/>
            <person name="Cowan T.M."/>
            <person name="Smanski M.J."/>
            <person name="Chevrette M.G."/>
            <person name="De Carvalho L.P.S."/>
            <person name="Shen B."/>
        </authorList>
    </citation>
    <scope>NUCLEOTIDE SEQUENCE [LARGE SCALE GENOMIC DNA]</scope>
    <source>
        <strain evidence="2 3">NPDC019708</strain>
    </source>
</reference>
<dbReference type="SUPFAM" id="SSF54593">
    <property type="entry name" value="Glyoxalase/Bleomycin resistance protein/Dihydroxybiphenyl dioxygenase"/>
    <property type="match status" value="1"/>
</dbReference>
<organism evidence="2 3">
    <name type="scientific">Nocardia rhamnosiphila</name>
    <dbReference type="NCBI Taxonomy" id="426716"/>
    <lineage>
        <taxon>Bacteria</taxon>
        <taxon>Bacillati</taxon>
        <taxon>Actinomycetota</taxon>
        <taxon>Actinomycetes</taxon>
        <taxon>Mycobacteriales</taxon>
        <taxon>Nocardiaceae</taxon>
        <taxon>Nocardia</taxon>
    </lineage>
</organism>